<dbReference type="Pfam" id="PF20168">
    <property type="entry name" value="PDS5"/>
    <property type="match status" value="1"/>
</dbReference>
<dbReference type="GO" id="GO:0006281">
    <property type="term" value="P:DNA repair"/>
    <property type="evidence" value="ECO:0007669"/>
    <property type="project" value="TreeGrafter"/>
</dbReference>
<dbReference type="GO" id="GO:0005634">
    <property type="term" value="C:nucleus"/>
    <property type="evidence" value="ECO:0007669"/>
    <property type="project" value="UniProtKB-SubCell"/>
</dbReference>
<feature type="compositionally biased region" description="Basic residues" evidence="6">
    <location>
        <begin position="1428"/>
        <end position="1443"/>
    </location>
</feature>
<dbReference type="Gene3D" id="1.25.10.10">
    <property type="entry name" value="Leucine-rich Repeat Variant"/>
    <property type="match status" value="1"/>
</dbReference>
<dbReference type="InterPro" id="IPR039776">
    <property type="entry name" value="Pds5"/>
</dbReference>
<feature type="compositionally biased region" description="Basic and acidic residues" evidence="6">
    <location>
        <begin position="1309"/>
        <end position="1318"/>
    </location>
</feature>
<dbReference type="Proteomes" id="UP001310890">
    <property type="component" value="Unassembled WGS sequence"/>
</dbReference>
<dbReference type="PANTHER" id="PTHR12663">
    <property type="entry name" value="ANDROGEN INDUCED INHIBITOR OF PROLIFERATION AS3 / PDS5-RELATED"/>
    <property type="match status" value="1"/>
</dbReference>
<keyword evidence="3" id="KW-0498">Mitosis</keyword>
<dbReference type="GO" id="GO:0051301">
    <property type="term" value="P:cell division"/>
    <property type="evidence" value="ECO:0007669"/>
    <property type="project" value="UniProtKB-KW"/>
</dbReference>
<evidence type="ECO:0000256" key="1">
    <source>
        <dbReference type="ARBA" id="ARBA00004123"/>
    </source>
</evidence>
<dbReference type="GO" id="GO:0000785">
    <property type="term" value="C:chromatin"/>
    <property type="evidence" value="ECO:0007669"/>
    <property type="project" value="TreeGrafter"/>
</dbReference>
<dbReference type="GO" id="GO:0007064">
    <property type="term" value="P:mitotic sister chromatid cohesion"/>
    <property type="evidence" value="ECO:0007669"/>
    <property type="project" value="InterPro"/>
</dbReference>
<keyword evidence="4" id="KW-0539">Nucleus</keyword>
<feature type="compositionally biased region" description="Acidic residues" evidence="6">
    <location>
        <begin position="12"/>
        <end position="32"/>
    </location>
</feature>
<sequence length="1470" mass="163376">MPRPRRRAATVQEEEEGAVEEQQVEEQPEDVMQDPAHTLQFNEPLTWRAGKPIAVSELLRRLKALYKELVPLEQDEADRETLVPKAQELANVQLLGHKDKGVKAWALLNIVQMFKLLAPDAPYKGAQLKQIFELFVSTVIPALVSPTDPYNQQHFLILTSLTTVKSIVLLTDIPGSDTLILKLFTNCFDVMTGNIKGGQGEQLGKNVEYHMTNMLCTLVDECPTLPNDVVDIILAQFLRADPTTLSSVDKKGSGSDSSLVTPQVSPAYNMARFVCNTCAEKMSRAVGQYFSSVLIDASENFSTTKASKPRGRKRTHDESEDESDDGMLTPPAEDDIREVEKAHRLLREMWRSSPDIVRNIIPQMEAEVGADNVQLRTMAVQTVGDMIAGIGAVGPPPPALLNPAAYPSQSLEMPSTNTQHENPLLVPAAPHAFSSVYPAAYKSFVDRRRDKYAQVRSAWATAAGRIISTNGGGKGLDSGQEAEILRYLADMLVDSDERVRLAAVQAVSQFDFDTFVEKLGQNGGVETQGSVLYYLNERSKDPKHNVRVAAMEVLARIWGVAAGAIAEGRDRVRNLLGPIPTNILNTVYINDRELNALVQRVLYDSLLPIGFPPLKAKHSTTKSQRVTDSQIVQDELDPDAIRAERILVLIRDLDEKAAKVFFALQRQAVGKAKYMDKYLTACTSVYGDPIDDEQPDEKAAKKELNTMIDALSKLDSDPPTAAENLKKFAKHHDKRSYQLIRFCYAADSDYRKIIKAIKELVKRFDDAPSNMLSVLDTILPLTRSMSNLVYNRSHMPTIMAIARSDDKGLGNAAHDILKQISADAPDVFRVHIREMCDGLRKQAPSAAAPNQRSAVDELKACAGFAQRYPEDLPKDREFYKAMTAFAKYGSPPEAAKHAVTVIVASADKKEMYIKDILEYAIADFEYGAECFLARLAAISQLRLVANKETEEYADQIMTIVAAQVLGEVRTMDEDNEALWTDEIDDDLAAKLWAIKILVNGLRGMHGDDTDEAKQALSIAAGKIYKLLNTIIEKDGEVSKTATTAQHHRAHLRLAAANQLLKLSCNKTMDQYLLPGDFNRLARIAQDPLPQVRGGFVRTLRKYLGQAKLPNRFYAIVFLYAHEPVRAILTPTATWLKARASISVRAKDTAIESVFARFLSLLAHHQDFSAEAADLEEFVEYIMFYLKTVATQENLPMIYHLAQRLKAVQDGIDPDKSENLYVMSDLAEATIRYYQDIQGWSLQLYPAKARMPSGIFAALPSHVIAQEIAEKNYIPADLVDKLEDLVKASLRTKKRKAEGSTKPPAKKAKVAAEDLDKKKLPPRKTSKVTKTAKTPRKKSVDAIPSSERRKSTRALNVKNYAEDSDDSAEEGAEQLVISSDNDHDEQESNKENVTESTPPTSDPMPEVEKQSSTIKVARPPTKAKPEKKVQKRAVQRSTRATRGKKREERDVMDIPSDSEAELSEAPSKMET</sequence>
<feature type="region of interest" description="Disordered" evidence="6">
    <location>
        <begin position="1291"/>
        <end position="1470"/>
    </location>
</feature>
<gene>
    <name evidence="7" type="ORF">LTR62_002908</name>
</gene>
<evidence type="ECO:0008006" key="9">
    <source>
        <dbReference type="Google" id="ProtNLM"/>
    </source>
</evidence>
<dbReference type="EMBL" id="JAVRRL010000002">
    <property type="protein sequence ID" value="KAK5118394.1"/>
    <property type="molecule type" value="Genomic_DNA"/>
</dbReference>
<name>A0AAN7TJS1_9PEZI</name>
<keyword evidence="5" id="KW-0131">Cell cycle</keyword>
<dbReference type="InterPro" id="IPR016024">
    <property type="entry name" value="ARM-type_fold"/>
</dbReference>
<organism evidence="7 8">
    <name type="scientific">Meristemomyces frigidus</name>
    <dbReference type="NCBI Taxonomy" id="1508187"/>
    <lineage>
        <taxon>Eukaryota</taxon>
        <taxon>Fungi</taxon>
        <taxon>Dikarya</taxon>
        <taxon>Ascomycota</taxon>
        <taxon>Pezizomycotina</taxon>
        <taxon>Dothideomycetes</taxon>
        <taxon>Dothideomycetidae</taxon>
        <taxon>Mycosphaerellales</taxon>
        <taxon>Teratosphaeriaceae</taxon>
        <taxon>Meristemomyces</taxon>
    </lineage>
</organism>
<evidence type="ECO:0000256" key="3">
    <source>
        <dbReference type="ARBA" id="ARBA00022776"/>
    </source>
</evidence>
<reference evidence="7" key="1">
    <citation type="submission" date="2023-08" db="EMBL/GenBank/DDBJ databases">
        <title>Black Yeasts Isolated from many extreme environments.</title>
        <authorList>
            <person name="Coleine C."/>
            <person name="Stajich J.E."/>
            <person name="Selbmann L."/>
        </authorList>
    </citation>
    <scope>NUCLEOTIDE SEQUENCE</scope>
    <source>
        <strain evidence="7">CCFEE 5401</strain>
    </source>
</reference>
<dbReference type="CDD" id="cd19953">
    <property type="entry name" value="PDS5"/>
    <property type="match status" value="1"/>
</dbReference>
<dbReference type="SUPFAM" id="SSF48371">
    <property type="entry name" value="ARM repeat"/>
    <property type="match status" value="1"/>
</dbReference>
<feature type="region of interest" description="Disordered" evidence="6">
    <location>
        <begin position="302"/>
        <end position="336"/>
    </location>
</feature>
<evidence type="ECO:0000256" key="4">
    <source>
        <dbReference type="ARBA" id="ARBA00023242"/>
    </source>
</evidence>
<proteinExistence type="predicted"/>
<comment type="caution">
    <text evidence="7">The sequence shown here is derived from an EMBL/GenBank/DDBJ whole genome shotgun (WGS) entry which is preliminary data.</text>
</comment>
<accession>A0AAN7TJS1</accession>
<keyword evidence="2" id="KW-0132">Cell division</keyword>
<evidence type="ECO:0000256" key="6">
    <source>
        <dbReference type="SAM" id="MobiDB-lite"/>
    </source>
</evidence>
<feature type="region of interest" description="Disordered" evidence="6">
    <location>
        <begin position="1"/>
        <end position="35"/>
    </location>
</feature>
<comment type="subcellular location">
    <subcellularLocation>
        <location evidence="1">Nucleus</location>
    </subcellularLocation>
</comment>
<dbReference type="PANTHER" id="PTHR12663:SF0">
    <property type="entry name" value="PRECOCIOUS DISSOCIATION OF SISTERS 5, ISOFORM A"/>
    <property type="match status" value="1"/>
</dbReference>
<evidence type="ECO:0000256" key="5">
    <source>
        <dbReference type="ARBA" id="ARBA00023306"/>
    </source>
</evidence>
<evidence type="ECO:0000313" key="7">
    <source>
        <dbReference type="EMBL" id="KAK5118394.1"/>
    </source>
</evidence>
<feature type="compositionally biased region" description="Acidic residues" evidence="6">
    <location>
        <begin position="1361"/>
        <end position="1371"/>
    </location>
</feature>
<dbReference type="InterPro" id="IPR011989">
    <property type="entry name" value="ARM-like"/>
</dbReference>
<protein>
    <recommendedName>
        <fullName evidence="9">Sister chromatid cohesion protein</fullName>
    </recommendedName>
</protein>
<evidence type="ECO:0000313" key="8">
    <source>
        <dbReference type="Proteomes" id="UP001310890"/>
    </source>
</evidence>
<evidence type="ECO:0000256" key="2">
    <source>
        <dbReference type="ARBA" id="ARBA00022618"/>
    </source>
</evidence>